<evidence type="ECO:0000313" key="1">
    <source>
        <dbReference type="EMBL" id="KAG5590994.1"/>
    </source>
</evidence>
<organism evidence="1 2">
    <name type="scientific">Solanum commersonii</name>
    <name type="common">Commerson's wild potato</name>
    <name type="synonym">Commerson's nightshade</name>
    <dbReference type="NCBI Taxonomy" id="4109"/>
    <lineage>
        <taxon>Eukaryota</taxon>
        <taxon>Viridiplantae</taxon>
        <taxon>Streptophyta</taxon>
        <taxon>Embryophyta</taxon>
        <taxon>Tracheophyta</taxon>
        <taxon>Spermatophyta</taxon>
        <taxon>Magnoliopsida</taxon>
        <taxon>eudicotyledons</taxon>
        <taxon>Gunneridae</taxon>
        <taxon>Pentapetalae</taxon>
        <taxon>asterids</taxon>
        <taxon>lamiids</taxon>
        <taxon>Solanales</taxon>
        <taxon>Solanaceae</taxon>
        <taxon>Solanoideae</taxon>
        <taxon>Solaneae</taxon>
        <taxon>Solanum</taxon>
    </lineage>
</organism>
<proteinExistence type="predicted"/>
<comment type="caution">
    <text evidence="1">The sequence shown here is derived from an EMBL/GenBank/DDBJ whole genome shotgun (WGS) entry which is preliminary data.</text>
</comment>
<protein>
    <submittedName>
        <fullName evidence="1">Uncharacterized protein</fullName>
    </submittedName>
</protein>
<dbReference type="Proteomes" id="UP000824120">
    <property type="component" value="Chromosome 8"/>
</dbReference>
<accession>A0A9J5XTB0</accession>
<keyword evidence="2" id="KW-1185">Reference proteome</keyword>
<dbReference type="EMBL" id="JACXVP010000008">
    <property type="protein sequence ID" value="KAG5590994.1"/>
    <property type="molecule type" value="Genomic_DNA"/>
</dbReference>
<sequence>MNIIKKRSTVKNNRKEEYDIPQHLDLLNKWTIPKIPPRIIYNMGTFEKLCIRQVVKTTKETITIDSDHQTFRLLSENDLAPYRDIYKFIHIGLVQISLQDKNSLSSDMLNFKLHGYDYMSGTEV</sequence>
<dbReference type="OrthoDB" id="1364490at2759"/>
<reference evidence="1 2" key="1">
    <citation type="submission" date="2020-09" db="EMBL/GenBank/DDBJ databases">
        <title>De no assembly of potato wild relative species, Solanum commersonii.</title>
        <authorList>
            <person name="Cho K."/>
        </authorList>
    </citation>
    <scope>NUCLEOTIDE SEQUENCE [LARGE SCALE GENOMIC DNA]</scope>
    <source>
        <strain evidence="1">LZ3.2</strain>
        <tissue evidence="1">Leaf</tissue>
    </source>
</reference>
<gene>
    <name evidence="1" type="ORF">H5410_041508</name>
</gene>
<evidence type="ECO:0000313" key="2">
    <source>
        <dbReference type="Proteomes" id="UP000824120"/>
    </source>
</evidence>
<name>A0A9J5XTB0_SOLCO</name>
<dbReference type="AlphaFoldDB" id="A0A9J5XTB0"/>
<feature type="non-terminal residue" evidence="1">
    <location>
        <position position="124"/>
    </location>
</feature>